<accession>A0A7W9ARR3</accession>
<reference evidence="1 2" key="1">
    <citation type="submission" date="2020-08" db="EMBL/GenBank/DDBJ databases">
        <title>Genomic Encyclopedia of Type Strains, Phase IV (KMG-IV): sequencing the most valuable type-strain genomes for metagenomic binning, comparative biology and taxonomic classification.</title>
        <authorList>
            <person name="Goeker M."/>
        </authorList>
    </citation>
    <scope>NUCLEOTIDE SEQUENCE [LARGE SCALE GENOMIC DNA]</scope>
    <source>
        <strain evidence="1 2">DSM 27244</strain>
    </source>
</reference>
<evidence type="ECO:0000313" key="1">
    <source>
        <dbReference type="EMBL" id="MBB5699377.1"/>
    </source>
</evidence>
<evidence type="ECO:0000313" key="2">
    <source>
        <dbReference type="Proteomes" id="UP000557739"/>
    </source>
</evidence>
<dbReference type="RefSeq" id="WP_184029377.1">
    <property type="nucleotide sequence ID" value="NZ_JACIJJ010000004.1"/>
</dbReference>
<comment type="caution">
    <text evidence="1">The sequence shown here is derived from an EMBL/GenBank/DDBJ whole genome shotgun (WGS) entry which is preliminary data.</text>
</comment>
<sequence>MRPLIVILAAASAARAKSGLDLAAASAALGAATRLHIDAGAIGLLGDAGMIAAIEQACLLGAVLSLCPTGLADAGLTPLPFPDADRCGLVSLLGEAGDDARLLVI</sequence>
<protein>
    <recommendedName>
        <fullName evidence="3">Peroxiredoxin</fullName>
    </recommendedName>
</protein>
<organism evidence="1 2">
    <name type="scientific">Sphingomonas yantingensis</name>
    <dbReference type="NCBI Taxonomy" id="1241761"/>
    <lineage>
        <taxon>Bacteria</taxon>
        <taxon>Pseudomonadati</taxon>
        <taxon>Pseudomonadota</taxon>
        <taxon>Alphaproteobacteria</taxon>
        <taxon>Sphingomonadales</taxon>
        <taxon>Sphingomonadaceae</taxon>
        <taxon>Sphingomonas</taxon>
    </lineage>
</organism>
<dbReference type="Proteomes" id="UP000557739">
    <property type="component" value="Unassembled WGS sequence"/>
</dbReference>
<keyword evidence="2" id="KW-1185">Reference proteome</keyword>
<proteinExistence type="predicted"/>
<dbReference type="EMBL" id="JACIJJ010000004">
    <property type="protein sequence ID" value="MBB5699377.1"/>
    <property type="molecule type" value="Genomic_DNA"/>
</dbReference>
<name>A0A7W9ARR3_9SPHN</name>
<evidence type="ECO:0008006" key="3">
    <source>
        <dbReference type="Google" id="ProtNLM"/>
    </source>
</evidence>
<dbReference type="AlphaFoldDB" id="A0A7W9ARR3"/>
<gene>
    <name evidence="1" type="ORF">FHR19_002743</name>
</gene>